<dbReference type="GO" id="GO:0016192">
    <property type="term" value="P:vesicle-mediated transport"/>
    <property type="evidence" value="ECO:0007669"/>
    <property type="project" value="UniProtKB-ARBA"/>
</dbReference>
<dbReference type="PROSITE" id="PS50068">
    <property type="entry name" value="LDLRA_2"/>
    <property type="match status" value="3"/>
</dbReference>
<dbReference type="EMBL" id="CAJOBC010088200">
    <property type="protein sequence ID" value="CAF4365669.1"/>
    <property type="molecule type" value="Genomic_DNA"/>
</dbReference>
<evidence type="ECO:0000256" key="1">
    <source>
        <dbReference type="ARBA" id="ARBA00004167"/>
    </source>
</evidence>
<dbReference type="InterPro" id="IPR050685">
    <property type="entry name" value="LDLR"/>
</dbReference>
<dbReference type="Pfam" id="PF00057">
    <property type="entry name" value="Ldl_recept_a"/>
    <property type="match status" value="3"/>
</dbReference>
<dbReference type="GO" id="GO:0005886">
    <property type="term" value="C:plasma membrane"/>
    <property type="evidence" value="ECO:0007669"/>
    <property type="project" value="TreeGrafter"/>
</dbReference>
<keyword evidence="7 8" id="KW-1015">Disulfide bond</keyword>
<dbReference type="AlphaFoldDB" id="A0A8S2VE81"/>
<name>A0A8S2VE81_9BILA</name>
<organism evidence="10 11">
    <name type="scientific">Didymodactylos carnosus</name>
    <dbReference type="NCBI Taxonomy" id="1234261"/>
    <lineage>
        <taxon>Eukaryota</taxon>
        <taxon>Metazoa</taxon>
        <taxon>Spiralia</taxon>
        <taxon>Gnathifera</taxon>
        <taxon>Rotifera</taxon>
        <taxon>Eurotatoria</taxon>
        <taxon>Bdelloidea</taxon>
        <taxon>Philodinida</taxon>
        <taxon>Philodinidae</taxon>
        <taxon>Didymodactylos</taxon>
    </lineage>
</organism>
<reference evidence="10" key="1">
    <citation type="submission" date="2021-02" db="EMBL/GenBank/DDBJ databases">
        <authorList>
            <person name="Nowell W R."/>
        </authorList>
    </citation>
    <scope>NUCLEOTIDE SEQUENCE</scope>
</reference>
<feature type="disulfide bond" evidence="8">
    <location>
        <begin position="619"/>
        <end position="634"/>
    </location>
</feature>
<feature type="disulfide bond" evidence="8">
    <location>
        <begin position="720"/>
        <end position="735"/>
    </location>
</feature>
<keyword evidence="9" id="KW-0732">Signal</keyword>
<evidence type="ECO:0000256" key="2">
    <source>
        <dbReference type="ARBA" id="ARBA00004308"/>
    </source>
</evidence>
<dbReference type="Gene3D" id="4.10.400.10">
    <property type="entry name" value="Low-density Lipoprotein Receptor"/>
    <property type="match status" value="3"/>
</dbReference>
<dbReference type="InterPro" id="IPR023415">
    <property type="entry name" value="LDLR_class-A_CS"/>
</dbReference>
<evidence type="ECO:0000256" key="4">
    <source>
        <dbReference type="ARBA" id="ARBA00022737"/>
    </source>
</evidence>
<evidence type="ECO:0000256" key="7">
    <source>
        <dbReference type="ARBA" id="ARBA00023157"/>
    </source>
</evidence>
<evidence type="ECO:0000256" key="6">
    <source>
        <dbReference type="ARBA" id="ARBA00023136"/>
    </source>
</evidence>
<feature type="disulfide bond" evidence="8">
    <location>
        <begin position="197"/>
        <end position="209"/>
    </location>
</feature>
<keyword evidence="6" id="KW-0472">Membrane</keyword>
<dbReference type="SUPFAM" id="SSF57424">
    <property type="entry name" value="LDL receptor-like module"/>
    <property type="match status" value="3"/>
</dbReference>
<dbReference type="CDD" id="cd00112">
    <property type="entry name" value="LDLa"/>
    <property type="match status" value="3"/>
</dbReference>
<dbReference type="GO" id="GO:0012505">
    <property type="term" value="C:endomembrane system"/>
    <property type="evidence" value="ECO:0007669"/>
    <property type="project" value="UniProtKB-SubCell"/>
</dbReference>
<evidence type="ECO:0000313" key="10">
    <source>
        <dbReference type="EMBL" id="CAF4365669.1"/>
    </source>
</evidence>
<comment type="caution">
    <text evidence="10">The sequence shown here is derived from an EMBL/GenBank/DDBJ whole genome shotgun (WGS) entry which is preliminary data.</text>
</comment>
<gene>
    <name evidence="10" type="ORF">SRO942_LOCUS37572</name>
</gene>
<dbReference type="InterPro" id="IPR036055">
    <property type="entry name" value="LDL_receptor-like_sf"/>
</dbReference>
<feature type="chain" id="PRO_5035804444" evidence="9">
    <location>
        <begin position="22"/>
        <end position="953"/>
    </location>
</feature>
<evidence type="ECO:0000313" key="11">
    <source>
        <dbReference type="Proteomes" id="UP000681722"/>
    </source>
</evidence>
<accession>A0A8S2VE81</accession>
<sequence length="953" mass="110380">MKTSQICIILIYSLLIWCIGADNHVWILYSRDSTDIECFMSGSRRYCRSIIVNDTMKSCQDGDPWTFDKLKDLNVTSENLIDWLIPFHLIEQYTVYLNYDENSHAAEAIICNCSQNRIGRKCEYSFNNQAKNPGDLVTRQITESNTNNYETLTRFVDGITCKGADIFLEWRHICDGITQCQNGADEIDCHHLEFHKCEPDEFQCRNGMCIPIEFAFDAALDCMDGSDEQQLNELYKRYYDCSKKSTFECDDRLCHKNQFSCGNGECVPWSSVLNHNIGCQNSRHLAYICETYNPTGDIRREQSGICKETMKPILPLTNTSDCLQTLRYLVQPRAVNLLSELAVKNMKDRCENHIIYSEQNAFFPGLKVVYNRSRIEAFYSKPSNSQKRIAKAPDLYYFSGDIACDGISLTIHEKIWFNPQELKEFTSSYPFFPLFHLICEKVMNKSASDRQTHKEQVPSLTSLSYHCKNTSDRISLRRINDGYIDCLYGDDERNPDYPMTELFRYRCQTVTSPSQYVSYSKLGDGVDDCADGSDEISKELRWSSFKCDVNDAYACWVFQGDQFRENRIKDARFHFHRHCDSIWDSMDGQDEKNCLHWICDPGLYKCNRTGQCIELKYFCDGEFDCDDGEDEINCSMPYKPWDLEMECNKSTEFFCITDKYVENQTLHRPCIPRSQVGDSHIDCIGARDERNVASCPDHRMVGDRFLCDNGNRCIHYMALCNGIKDCADETDESICYWNNGWCDPGQFPCADRKGCKSMRCNYDISCSDKSHRFWCPNTNNENYENYIYRSSKDRLVIDNKKRCYSQSESRIELSVKLSPSDRQASDKATESPVSFFYCNRGLYLRAAESSKLYCFCPPTFYGDRCQFSSRRLAGDYPTIRQQILIPPLSSFPLVRTIKTRDFRDNVGLPPEIGLLSTFKPNTHSIETTMYLLFINCSNAIRNFSVDLDLYPQM</sequence>
<feature type="disulfide bond" evidence="8">
    <location>
        <begin position="204"/>
        <end position="222"/>
    </location>
</feature>
<feature type="non-terminal residue" evidence="10">
    <location>
        <position position="953"/>
    </location>
</feature>
<evidence type="ECO:0000256" key="5">
    <source>
        <dbReference type="ARBA" id="ARBA00022989"/>
    </source>
</evidence>
<evidence type="ECO:0000256" key="3">
    <source>
        <dbReference type="ARBA" id="ARBA00022692"/>
    </source>
</evidence>
<dbReference type="PROSITE" id="PS01209">
    <property type="entry name" value="LDLRA_1"/>
    <property type="match status" value="2"/>
</dbReference>
<dbReference type="PRINTS" id="PR00261">
    <property type="entry name" value="LDLRECEPTOR"/>
</dbReference>
<evidence type="ECO:0000256" key="8">
    <source>
        <dbReference type="PROSITE-ProRule" id="PRU00124"/>
    </source>
</evidence>
<protein>
    <submittedName>
        <fullName evidence="10">Uncharacterized protein</fullName>
    </submittedName>
</protein>
<keyword evidence="5" id="KW-1133">Transmembrane helix</keyword>
<keyword evidence="3" id="KW-0812">Transmembrane</keyword>
<dbReference type="InterPro" id="IPR002172">
    <property type="entry name" value="LDrepeatLR_classA_rpt"/>
</dbReference>
<feature type="signal peptide" evidence="9">
    <location>
        <begin position="1"/>
        <end position="21"/>
    </location>
</feature>
<keyword evidence="4" id="KW-0677">Repeat</keyword>
<dbReference type="PANTHER" id="PTHR24270">
    <property type="entry name" value="LOW-DENSITY LIPOPROTEIN RECEPTOR-RELATED"/>
    <property type="match status" value="1"/>
</dbReference>
<dbReference type="SMART" id="SM00192">
    <property type="entry name" value="LDLa"/>
    <property type="match status" value="8"/>
</dbReference>
<dbReference type="Proteomes" id="UP000681722">
    <property type="component" value="Unassembled WGS sequence"/>
</dbReference>
<comment type="subcellular location">
    <subcellularLocation>
        <location evidence="2">Endomembrane system</location>
    </subcellularLocation>
    <subcellularLocation>
        <location evidence="1">Membrane</location>
        <topology evidence="1">Single-pass membrane protein</topology>
    </subcellularLocation>
</comment>
<dbReference type="OrthoDB" id="664115at2759"/>
<evidence type="ECO:0000256" key="9">
    <source>
        <dbReference type="SAM" id="SignalP"/>
    </source>
</evidence>
<comment type="caution">
    <text evidence="8">Lacks conserved residue(s) required for the propagation of feature annotation.</text>
</comment>
<proteinExistence type="predicted"/>